<evidence type="ECO:0000256" key="1">
    <source>
        <dbReference type="ARBA" id="ARBA00004969"/>
    </source>
</evidence>
<evidence type="ECO:0000256" key="4">
    <source>
        <dbReference type="ARBA" id="ARBA00022679"/>
    </source>
</evidence>
<comment type="catalytic activity">
    <reaction evidence="7">
        <text>N-methylethanolamine phosphate + S-adenosyl-L-methionine = N,N-dimethylethanolamine phosphate + S-adenosyl-L-homocysteine + H(+)</text>
        <dbReference type="Rhea" id="RHEA:25321"/>
        <dbReference type="ChEBI" id="CHEBI:15378"/>
        <dbReference type="ChEBI" id="CHEBI:57781"/>
        <dbReference type="ChEBI" id="CHEBI:57856"/>
        <dbReference type="ChEBI" id="CHEBI:58641"/>
        <dbReference type="ChEBI" id="CHEBI:59789"/>
        <dbReference type="EC" id="2.1.1.103"/>
    </reaction>
    <physiologicalReaction direction="left-to-right" evidence="7">
        <dbReference type="Rhea" id="RHEA:25322"/>
    </physiologicalReaction>
</comment>
<keyword evidence="8" id="KW-1133">Transmembrane helix</keyword>
<name>A0A4Y7QMV2_9AGAM</name>
<keyword evidence="8" id="KW-0812">Transmembrane</keyword>
<comment type="pathway">
    <text evidence="2">Lipid metabolism.</text>
</comment>
<dbReference type="AlphaFoldDB" id="A0A4Y7QMV2"/>
<dbReference type="OrthoDB" id="61390at2759"/>
<dbReference type="EC" id="2.1.1.103" evidence="5"/>
<evidence type="ECO:0000313" key="10">
    <source>
        <dbReference type="Proteomes" id="UP000294933"/>
    </source>
</evidence>
<dbReference type="Gene3D" id="3.40.50.150">
    <property type="entry name" value="Vaccinia Virus protein VP39"/>
    <property type="match status" value="1"/>
</dbReference>
<organism evidence="9 10">
    <name type="scientific">Rickenella mellea</name>
    <dbReference type="NCBI Taxonomy" id="50990"/>
    <lineage>
        <taxon>Eukaryota</taxon>
        <taxon>Fungi</taxon>
        <taxon>Dikarya</taxon>
        <taxon>Basidiomycota</taxon>
        <taxon>Agaricomycotina</taxon>
        <taxon>Agaricomycetes</taxon>
        <taxon>Hymenochaetales</taxon>
        <taxon>Rickenellaceae</taxon>
        <taxon>Rickenella</taxon>
    </lineage>
</organism>
<evidence type="ECO:0000256" key="7">
    <source>
        <dbReference type="ARBA" id="ARBA00047841"/>
    </source>
</evidence>
<reference evidence="9 10" key="1">
    <citation type="submission" date="2018-06" db="EMBL/GenBank/DDBJ databases">
        <title>A transcriptomic atlas of mushroom development highlights an independent origin of complex multicellularity.</title>
        <authorList>
            <consortium name="DOE Joint Genome Institute"/>
            <person name="Krizsan K."/>
            <person name="Almasi E."/>
            <person name="Merenyi Z."/>
            <person name="Sahu N."/>
            <person name="Viragh M."/>
            <person name="Koszo T."/>
            <person name="Mondo S."/>
            <person name="Kiss B."/>
            <person name="Balint B."/>
            <person name="Kues U."/>
            <person name="Barry K."/>
            <person name="Hegedus J.C."/>
            <person name="Henrissat B."/>
            <person name="Johnson J."/>
            <person name="Lipzen A."/>
            <person name="Ohm R."/>
            <person name="Nagy I."/>
            <person name="Pangilinan J."/>
            <person name="Yan J."/>
            <person name="Xiong Y."/>
            <person name="Grigoriev I.V."/>
            <person name="Hibbett D.S."/>
            <person name="Nagy L.G."/>
        </authorList>
    </citation>
    <scope>NUCLEOTIDE SEQUENCE [LARGE SCALE GENOMIC DNA]</scope>
    <source>
        <strain evidence="9 10">SZMC22713</strain>
    </source>
</reference>
<dbReference type="STRING" id="50990.A0A4Y7QMV2"/>
<accession>A0A4Y7QMV2</accession>
<feature type="transmembrane region" description="Helical" evidence="8">
    <location>
        <begin position="12"/>
        <end position="27"/>
    </location>
</feature>
<feature type="transmembrane region" description="Helical" evidence="8">
    <location>
        <begin position="33"/>
        <end position="51"/>
    </location>
</feature>
<keyword evidence="10" id="KW-1185">Reference proteome</keyword>
<sequence length="330" mass="36717">MTLDLRKRPHSIITFICISTPILSLIYTRNILLSTACLVCIAIAVTLYPSLQDPYGSFHLSLNRPPGADHVLPKSEWLNMGYWKDTDSFPNACEALCLKLTHAAKLAAGDRVLDVGHGSGDSLILLLSHPSIPPLSRLAGITSLRFHHDRSAQRIGRRANPPVTLYLGDAVYHDGDGDHPMEPSPNHPQFDAILALDCAYHFQTREKFLQQAFNSLDKGGRIALADICLPRSSSSRSLTSLFVKLKPPFSRTNMVSIAEYSETMKRIGYQDVVVEDISTYVFPGFRAFLRSRSIGWRIFEKVLGLYLNAGARYIIASGTKPYYSLTTPHE</sequence>
<evidence type="ECO:0000256" key="5">
    <source>
        <dbReference type="ARBA" id="ARBA00035674"/>
    </source>
</evidence>
<dbReference type="Pfam" id="PF13489">
    <property type="entry name" value="Methyltransf_23"/>
    <property type="match status" value="1"/>
</dbReference>
<dbReference type="InterPro" id="IPR029063">
    <property type="entry name" value="SAM-dependent_MTases_sf"/>
</dbReference>
<dbReference type="GO" id="GO:0000234">
    <property type="term" value="F:phosphoethanolamine N-methyltransferase activity"/>
    <property type="evidence" value="ECO:0007669"/>
    <property type="project" value="UniProtKB-EC"/>
</dbReference>
<dbReference type="PANTHER" id="PTHR44307:SF2">
    <property type="entry name" value="PHOSPHOETHANOLAMINE METHYLTRANSFERASE ISOFORM X1"/>
    <property type="match status" value="1"/>
</dbReference>
<protein>
    <recommendedName>
        <fullName evidence="5">phosphoethanolamine N-methyltransferase</fullName>
        <ecNumber evidence="5">2.1.1.103</ecNumber>
    </recommendedName>
</protein>
<dbReference type="VEuPathDB" id="FungiDB:BD410DRAFT_711355"/>
<dbReference type="PANTHER" id="PTHR44307">
    <property type="entry name" value="PHOSPHOETHANOLAMINE METHYLTRANSFERASE"/>
    <property type="match status" value="1"/>
</dbReference>
<proteinExistence type="predicted"/>
<keyword evidence="4 9" id="KW-0808">Transferase</keyword>
<evidence type="ECO:0000256" key="8">
    <source>
        <dbReference type="SAM" id="Phobius"/>
    </source>
</evidence>
<comment type="pathway">
    <text evidence="1">Phospholipid metabolism; phosphatidylcholine biosynthesis.</text>
</comment>
<evidence type="ECO:0000256" key="2">
    <source>
        <dbReference type="ARBA" id="ARBA00005189"/>
    </source>
</evidence>
<dbReference type="CDD" id="cd02440">
    <property type="entry name" value="AdoMet_MTases"/>
    <property type="match status" value="1"/>
</dbReference>
<evidence type="ECO:0000256" key="6">
    <source>
        <dbReference type="ARBA" id="ARBA00047619"/>
    </source>
</evidence>
<gene>
    <name evidence="9" type="ORF">BD410DRAFT_711355</name>
</gene>
<evidence type="ECO:0000313" key="9">
    <source>
        <dbReference type="EMBL" id="TDL28571.1"/>
    </source>
</evidence>
<dbReference type="GO" id="GO:0032259">
    <property type="term" value="P:methylation"/>
    <property type="evidence" value="ECO:0007669"/>
    <property type="project" value="UniProtKB-KW"/>
</dbReference>
<keyword evidence="8" id="KW-0472">Membrane</keyword>
<evidence type="ECO:0000256" key="3">
    <source>
        <dbReference type="ARBA" id="ARBA00022603"/>
    </source>
</evidence>
<dbReference type="Proteomes" id="UP000294933">
    <property type="component" value="Unassembled WGS sequence"/>
</dbReference>
<keyword evidence="3 9" id="KW-0489">Methyltransferase</keyword>
<dbReference type="SUPFAM" id="SSF53335">
    <property type="entry name" value="S-adenosyl-L-methionine-dependent methyltransferases"/>
    <property type="match status" value="1"/>
</dbReference>
<dbReference type="EMBL" id="ML170157">
    <property type="protein sequence ID" value="TDL28571.1"/>
    <property type="molecule type" value="Genomic_DNA"/>
</dbReference>
<comment type="catalytic activity">
    <reaction evidence="6">
        <text>N,N-dimethylethanolamine phosphate + S-adenosyl-L-methionine = phosphocholine + S-adenosyl-L-homocysteine + H(+)</text>
        <dbReference type="Rhea" id="RHEA:25325"/>
        <dbReference type="ChEBI" id="CHEBI:15378"/>
        <dbReference type="ChEBI" id="CHEBI:57856"/>
        <dbReference type="ChEBI" id="CHEBI:58641"/>
        <dbReference type="ChEBI" id="CHEBI:59789"/>
        <dbReference type="ChEBI" id="CHEBI:295975"/>
        <dbReference type="EC" id="2.1.1.103"/>
    </reaction>
    <physiologicalReaction direction="left-to-right" evidence="6">
        <dbReference type="Rhea" id="RHEA:25326"/>
    </physiologicalReaction>
</comment>